<sequence>MKPRCFKGVKSFPADNRANKKAWITTEVSKNWLLTVNGDMQRQKRNVLLFLDNCTVHNIPPTLSNVELYFFPLNTTSKLQPLDQGIIHNFKTFYRKEIETENLPILMDDKESAIEPLVDISGGSFSDFVQVDEMLLSQVH</sequence>
<feature type="domain" description="DDE-1" evidence="1">
    <location>
        <begin position="2"/>
        <end position="103"/>
    </location>
</feature>
<name>A0A821X129_9NEOP</name>
<dbReference type="AlphaFoldDB" id="A0A821X129"/>
<evidence type="ECO:0000313" key="3">
    <source>
        <dbReference type="Proteomes" id="UP000663880"/>
    </source>
</evidence>
<dbReference type="GO" id="GO:0003677">
    <property type="term" value="F:DNA binding"/>
    <property type="evidence" value="ECO:0007669"/>
    <property type="project" value="TreeGrafter"/>
</dbReference>
<dbReference type="OrthoDB" id="6928017at2759"/>
<dbReference type="InterPro" id="IPR004875">
    <property type="entry name" value="DDE_SF_endonuclease_dom"/>
</dbReference>
<dbReference type="GO" id="GO:0005634">
    <property type="term" value="C:nucleus"/>
    <property type="evidence" value="ECO:0007669"/>
    <property type="project" value="TreeGrafter"/>
</dbReference>
<dbReference type="EMBL" id="CAJOBZ010000063">
    <property type="protein sequence ID" value="CAF4934887.1"/>
    <property type="molecule type" value="Genomic_DNA"/>
</dbReference>
<reference evidence="2" key="1">
    <citation type="submission" date="2021-02" db="EMBL/GenBank/DDBJ databases">
        <authorList>
            <person name="Steward A R."/>
        </authorList>
    </citation>
    <scope>NUCLEOTIDE SEQUENCE</scope>
</reference>
<dbReference type="PANTHER" id="PTHR19303:SF73">
    <property type="entry name" value="PROTEIN PDC2"/>
    <property type="match status" value="1"/>
</dbReference>
<comment type="caution">
    <text evidence="2">The sequence shown here is derived from an EMBL/GenBank/DDBJ whole genome shotgun (WGS) entry which is preliminary data.</text>
</comment>
<proteinExistence type="predicted"/>
<dbReference type="InterPro" id="IPR050863">
    <property type="entry name" value="CenT-Element_Derived"/>
</dbReference>
<protein>
    <recommendedName>
        <fullName evidence="1">DDE-1 domain-containing protein</fullName>
    </recommendedName>
</protein>
<dbReference type="Proteomes" id="UP000663880">
    <property type="component" value="Unassembled WGS sequence"/>
</dbReference>
<organism evidence="2 3">
    <name type="scientific">Pieris macdunnoughi</name>
    <dbReference type="NCBI Taxonomy" id="345717"/>
    <lineage>
        <taxon>Eukaryota</taxon>
        <taxon>Metazoa</taxon>
        <taxon>Ecdysozoa</taxon>
        <taxon>Arthropoda</taxon>
        <taxon>Hexapoda</taxon>
        <taxon>Insecta</taxon>
        <taxon>Pterygota</taxon>
        <taxon>Neoptera</taxon>
        <taxon>Endopterygota</taxon>
        <taxon>Lepidoptera</taxon>
        <taxon>Glossata</taxon>
        <taxon>Ditrysia</taxon>
        <taxon>Papilionoidea</taxon>
        <taxon>Pieridae</taxon>
        <taxon>Pierinae</taxon>
        <taxon>Pieris</taxon>
    </lineage>
</organism>
<dbReference type="Pfam" id="PF03184">
    <property type="entry name" value="DDE_1"/>
    <property type="match status" value="1"/>
</dbReference>
<dbReference type="PANTHER" id="PTHR19303">
    <property type="entry name" value="TRANSPOSON"/>
    <property type="match status" value="1"/>
</dbReference>
<gene>
    <name evidence="2" type="ORF">PMACD_LOCUS14184</name>
</gene>
<accession>A0A821X129</accession>
<evidence type="ECO:0000313" key="2">
    <source>
        <dbReference type="EMBL" id="CAF4934887.1"/>
    </source>
</evidence>
<evidence type="ECO:0000259" key="1">
    <source>
        <dbReference type="Pfam" id="PF03184"/>
    </source>
</evidence>
<keyword evidence="3" id="KW-1185">Reference proteome</keyword>